<sequence length="298" mass="34427">MVTSPRADATVLQRLEEELQQHELVLAGEQARLAELQRPDSCSSRGSSPTRRHSNNSNMGSVSPRRSPTANGESLAAARKRLQAKNAALRQALLRLRRAERSLALDPQLMEIRNKTAATQREVAQITEEVRTLENVRRQWRKGMERVRAGERSVSAIRGRQYEEQLQLRDTLRNLTEELKLLEKKDIQLHEHFAALQRQVVLNVTEKELAALKEEREEQERTIENLKKKREELRSRHTDLMDEHRRLAFKEGRAKAKMEKDIADLRALLQLRDEELGQLYRTIGRGRGRGRGLGKPQH</sequence>
<protein>
    <submittedName>
        <fullName evidence="3">Uncharacterized protein</fullName>
    </submittedName>
</protein>
<dbReference type="AlphaFoldDB" id="A0A1X0NYF4"/>
<keyword evidence="4" id="KW-1185">Reference proteome</keyword>
<dbReference type="OrthoDB" id="250257at2759"/>
<evidence type="ECO:0000256" key="2">
    <source>
        <dbReference type="SAM" id="MobiDB-lite"/>
    </source>
</evidence>
<evidence type="ECO:0000313" key="3">
    <source>
        <dbReference type="EMBL" id="ORC89714.1"/>
    </source>
</evidence>
<feature type="compositionally biased region" description="Polar residues" evidence="2">
    <location>
        <begin position="40"/>
        <end position="72"/>
    </location>
</feature>
<dbReference type="Proteomes" id="UP000192257">
    <property type="component" value="Unassembled WGS sequence"/>
</dbReference>
<proteinExistence type="predicted"/>
<organism evidence="3 4">
    <name type="scientific">Trypanosoma theileri</name>
    <dbReference type="NCBI Taxonomy" id="67003"/>
    <lineage>
        <taxon>Eukaryota</taxon>
        <taxon>Discoba</taxon>
        <taxon>Euglenozoa</taxon>
        <taxon>Kinetoplastea</taxon>
        <taxon>Metakinetoplastina</taxon>
        <taxon>Trypanosomatida</taxon>
        <taxon>Trypanosomatidae</taxon>
        <taxon>Trypanosoma</taxon>
    </lineage>
</organism>
<feature type="region of interest" description="Disordered" evidence="2">
    <location>
        <begin position="35"/>
        <end position="75"/>
    </location>
</feature>
<name>A0A1X0NYF4_9TRYP</name>
<dbReference type="VEuPathDB" id="TriTrypDB:TM35_000112480"/>
<dbReference type="RefSeq" id="XP_028883780.1">
    <property type="nucleotide sequence ID" value="XM_029024957.1"/>
</dbReference>
<evidence type="ECO:0000256" key="1">
    <source>
        <dbReference type="SAM" id="Coils"/>
    </source>
</evidence>
<feature type="coiled-coil region" evidence="1">
    <location>
        <begin position="75"/>
        <end position="136"/>
    </location>
</feature>
<gene>
    <name evidence="3" type="ORF">TM35_000112480</name>
</gene>
<comment type="caution">
    <text evidence="3">The sequence shown here is derived from an EMBL/GenBank/DDBJ whole genome shotgun (WGS) entry which is preliminary data.</text>
</comment>
<evidence type="ECO:0000313" key="4">
    <source>
        <dbReference type="Proteomes" id="UP000192257"/>
    </source>
</evidence>
<dbReference type="GeneID" id="39984737"/>
<reference evidence="3 4" key="1">
    <citation type="submission" date="2017-03" db="EMBL/GenBank/DDBJ databases">
        <title>An alternative strategy for trypanosome survival in the mammalian bloodstream revealed through genome and transcriptome analysis of the ubiquitous bovine parasite Trypanosoma (Megatrypanum) theileri.</title>
        <authorList>
            <person name="Kelly S."/>
            <person name="Ivens A."/>
            <person name="Mott A."/>
            <person name="O'Neill E."/>
            <person name="Emms D."/>
            <person name="Macleod O."/>
            <person name="Voorheis P."/>
            <person name="Matthews J."/>
            <person name="Matthews K."/>
            <person name="Carrington M."/>
        </authorList>
    </citation>
    <scope>NUCLEOTIDE SEQUENCE [LARGE SCALE GENOMIC DNA]</scope>
    <source>
        <strain evidence="3">Edinburgh</strain>
    </source>
</reference>
<feature type="coiled-coil region" evidence="1">
    <location>
        <begin position="165"/>
        <end position="243"/>
    </location>
</feature>
<keyword evidence="1" id="KW-0175">Coiled coil</keyword>
<dbReference type="EMBL" id="NBCO01000011">
    <property type="protein sequence ID" value="ORC89714.1"/>
    <property type="molecule type" value="Genomic_DNA"/>
</dbReference>
<accession>A0A1X0NYF4</accession>